<dbReference type="GO" id="GO:0046872">
    <property type="term" value="F:metal ion binding"/>
    <property type="evidence" value="ECO:0007669"/>
    <property type="project" value="UniProtKB-KW"/>
</dbReference>
<name>A0AA88YRI6_PINIB</name>
<gene>
    <name evidence="12" type="ORF">FSP39_015393</name>
</gene>
<feature type="transmembrane region" description="Helical" evidence="11">
    <location>
        <begin position="62"/>
        <end position="80"/>
    </location>
</feature>
<keyword evidence="5 11" id="KW-1133">Transmembrane helix</keyword>
<feature type="binding site" evidence="8">
    <location>
        <position position="41"/>
    </location>
    <ligand>
        <name>Na(+)</name>
        <dbReference type="ChEBI" id="CHEBI:29101"/>
        <label>1</label>
    </ligand>
</feature>
<feature type="binding site" evidence="8">
    <location>
        <position position="339"/>
    </location>
    <ligand>
        <name>Na(+)</name>
        <dbReference type="ChEBI" id="CHEBI:29101"/>
        <label>1</label>
    </ligand>
</feature>
<keyword evidence="6 11" id="KW-0472">Membrane</keyword>
<dbReference type="InterPro" id="IPR000175">
    <property type="entry name" value="Na/ntran_symport"/>
</dbReference>
<keyword evidence="4 10" id="KW-0812">Transmembrane</keyword>
<organism evidence="12 13">
    <name type="scientific">Pinctada imbricata</name>
    <name type="common">Atlantic pearl-oyster</name>
    <name type="synonym">Pinctada martensii</name>
    <dbReference type="NCBI Taxonomy" id="66713"/>
    <lineage>
        <taxon>Eukaryota</taxon>
        <taxon>Metazoa</taxon>
        <taxon>Spiralia</taxon>
        <taxon>Lophotrochozoa</taxon>
        <taxon>Mollusca</taxon>
        <taxon>Bivalvia</taxon>
        <taxon>Autobranchia</taxon>
        <taxon>Pteriomorphia</taxon>
        <taxon>Pterioida</taxon>
        <taxon>Pterioidea</taxon>
        <taxon>Pteriidae</taxon>
        <taxon>Pinctada</taxon>
    </lineage>
</organism>
<evidence type="ECO:0000256" key="9">
    <source>
        <dbReference type="PIRSR" id="PIRSR600175-2"/>
    </source>
</evidence>
<dbReference type="AlphaFoldDB" id="A0AA88YRI6"/>
<dbReference type="PROSITE" id="PS00610">
    <property type="entry name" value="NA_NEUROTRAN_SYMP_1"/>
    <property type="match status" value="1"/>
</dbReference>
<dbReference type="Proteomes" id="UP001186944">
    <property type="component" value="Unassembled WGS sequence"/>
</dbReference>
<dbReference type="SUPFAM" id="SSF161070">
    <property type="entry name" value="SNF-like"/>
    <property type="match status" value="1"/>
</dbReference>
<accession>A0AA88YRI6</accession>
<dbReference type="PANTHER" id="PTHR11616:SF321">
    <property type="entry name" value="SODIUM-DEPENDENT NUTRIENT AMINO ACID TRANSPORTER 1-RELATED"/>
    <property type="match status" value="1"/>
</dbReference>
<sequence length="345" mass="38624">MELEPLKSDKEELPQLEVNSEAEREKWGRKVEFLLSVCGFAVGPGNLWRFPYICMRNGGGAFLIPFIILLFTLGLPLFFVEVSLGQFSGKGIYGVWNICPIFKGIGVGMGIADIVVTAYFATVLPWTMYYFGNAFINPIPWSLCNQDWNTDNCKTERSGKYLYHFNVTLNASNPWTNNTLNISAVDRNMTEKIPFVSSEEEFLQGITLPGSLDGILFYIKPDFNRILSSQVWMEAAIQIFYSSGIIWGPLITFASFNKFNNNCLRDSIFLICVGEGTSIFGGFVVFSILGYMAHKVNVPIETVVKSGPGLGYIAYPEAVMELPLPNLWSVLFFLMLFTLTLDGVV</sequence>
<reference evidence="12" key="1">
    <citation type="submission" date="2019-08" db="EMBL/GenBank/DDBJ databases">
        <title>The improved chromosome-level genome for the pearl oyster Pinctada fucata martensii using PacBio sequencing and Hi-C.</title>
        <authorList>
            <person name="Zheng Z."/>
        </authorList>
    </citation>
    <scope>NUCLEOTIDE SEQUENCE</scope>
    <source>
        <strain evidence="12">ZZ-2019</strain>
        <tissue evidence="12">Adductor muscle</tissue>
    </source>
</reference>
<keyword evidence="8" id="KW-0479">Metal-binding</keyword>
<dbReference type="InterPro" id="IPR037272">
    <property type="entry name" value="SNS_sf"/>
</dbReference>
<comment type="caution">
    <text evidence="12">The sequence shown here is derived from an EMBL/GenBank/DDBJ whole genome shotgun (WGS) entry which is preliminary data.</text>
</comment>
<keyword evidence="8" id="KW-0915">Sodium</keyword>
<evidence type="ECO:0000256" key="6">
    <source>
        <dbReference type="ARBA" id="ARBA00023136"/>
    </source>
</evidence>
<keyword evidence="7" id="KW-0325">Glycoprotein</keyword>
<proteinExistence type="inferred from homology"/>
<keyword evidence="9" id="KW-1015">Disulfide bond</keyword>
<evidence type="ECO:0000256" key="5">
    <source>
        <dbReference type="ARBA" id="ARBA00022989"/>
    </source>
</evidence>
<dbReference type="EMBL" id="VSWD01000003">
    <property type="protein sequence ID" value="KAK3106218.1"/>
    <property type="molecule type" value="Genomic_DNA"/>
</dbReference>
<feature type="binding site" evidence="8">
    <location>
        <position position="342"/>
    </location>
    <ligand>
        <name>Na(+)</name>
        <dbReference type="ChEBI" id="CHEBI:29101"/>
        <label>1</label>
    </ligand>
</feature>
<dbReference type="PRINTS" id="PR00176">
    <property type="entry name" value="NANEUSMPORT"/>
</dbReference>
<comment type="subcellular location">
    <subcellularLocation>
        <location evidence="1">Membrane</location>
        <topology evidence="1">Multi-pass membrane protein</topology>
    </subcellularLocation>
</comment>
<dbReference type="GO" id="GO:0089718">
    <property type="term" value="P:amino acid import across plasma membrane"/>
    <property type="evidence" value="ECO:0007669"/>
    <property type="project" value="TreeGrafter"/>
</dbReference>
<evidence type="ECO:0000256" key="7">
    <source>
        <dbReference type="ARBA" id="ARBA00023180"/>
    </source>
</evidence>
<evidence type="ECO:0000256" key="10">
    <source>
        <dbReference type="RuleBase" id="RU003732"/>
    </source>
</evidence>
<feature type="transmembrane region" description="Helical" evidence="11">
    <location>
        <begin position="235"/>
        <end position="256"/>
    </location>
</feature>
<evidence type="ECO:0000313" key="12">
    <source>
        <dbReference type="EMBL" id="KAK3106218.1"/>
    </source>
</evidence>
<keyword evidence="10" id="KW-0769">Symport</keyword>
<feature type="transmembrane region" description="Helical" evidence="11">
    <location>
        <begin position="33"/>
        <end position="50"/>
    </location>
</feature>
<dbReference type="GO" id="GO:0005886">
    <property type="term" value="C:plasma membrane"/>
    <property type="evidence" value="ECO:0007669"/>
    <property type="project" value="TreeGrafter"/>
</dbReference>
<dbReference type="PROSITE" id="PS50267">
    <property type="entry name" value="NA_NEUROTRAN_SYMP_3"/>
    <property type="match status" value="1"/>
</dbReference>
<evidence type="ECO:0000313" key="13">
    <source>
        <dbReference type="Proteomes" id="UP001186944"/>
    </source>
</evidence>
<feature type="binding site" evidence="8">
    <location>
        <position position="39"/>
    </location>
    <ligand>
        <name>Na(+)</name>
        <dbReference type="ChEBI" id="CHEBI:29101"/>
        <label>1</label>
    </ligand>
</feature>
<protein>
    <recommendedName>
        <fullName evidence="10">Transporter</fullName>
    </recommendedName>
</protein>
<keyword evidence="13" id="KW-1185">Reference proteome</keyword>
<feature type="transmembrane region" description="Helical" evidence="11">
    <location>
        <begin position="327"/>
        <end position="344"/>
    </location>
</feature>
<feature type="binding site" evidence="8">
    <location>
        <position position="46"/>
    </location>
    <ligand>
        <name>Na(+)</name>
        <dbReference type="ChEBI" id="CHEBI:29101"/>
        <label>1</label>
    </ligand>
</feature>
<feature type="binding site" evidence="8">
    <location>
        <position position="242"/>
    </location>
    <ligand>
        <name>Na(+)</name>
        <dbReference type="ChEBI" id="CHEBI:29101"/>
        <label>1</label>
    </ligand>
</feature>
<keyword evidence="3 10" id="KW-0813">Transport</keyword>
<evidence type="ECO:0000256" key="11">
    <source>
        <dbReference type="SAM" id="Phobius"/>
    </source>
</evidence>
<feature type="binding site" evidence="8">
    <location>
        <position position="42"/>
    </location>
    <ligand>
        <name>Na(+)</name>
        <dbReference type="ChEBI" id="CHEBI:29101"/>
        <label>1</label>
    </ligand>
</feature>
<evidence type="ECO:0000256" key="1">
    <source>
        <dbReference type="ARBA" id="ARBA00004141"/>
    </source>
</evidence>
<feature type="transmembrane region" description="Helical" evidence="11">
    <location>
        <begin position="101"/>
        <end position="121"/>
    </location>
</feature>
<evidence type="ECO:0000256" key="3">
    <source>
        <dbReference type="ARBA" id="ARBA00022448"/>
    </source>
</evidence>
<dbReference type="PANTHER" id="PTHR11616">
    <property type="entry name" value="SODIUM/CHLORIDE DEPENDENT TRANSPORTER"/>
    <property type="match status" value="1"/>
</dbReference>
<evidence type="ECO:0000256" key="4">
    <source>
        <dbReference type="ARBA" id="ARBA00022692"/>
    </source>
</evidence>
<dbReference type="Pfam" id="PF00209">
    <property type="entry name" value="SNF"/>
    <property type="match status" value="2"/>
</dbReference>
<evidence type="ECO:0000256" key="2">
    <source>
        <dbReference type="ARBA" id="ARBA00006459"/>
    </source>
</evidence>
<dbReference type="GO" id="GO:0005283">
    <property type="term" value="F:amino acid:sodium symporter activity"/>
    <property type="evidence" value="ECO:0007669"/>
    <property type="project" value="TreeGrafter"/>
</dbReference>
<feature type="disulfide bond" evidence="9">
    <location>
        <begin position="144"/>
        <end position="153"/>
    </location>
</feature>
<comment type="similarity">
    <text evidence="2 10">Belongs to the sodium:neurotransmitter symporter (SNF) (TC 2.A.22) family.</text>
</comment>
<evidence type="ECO:0000256" key="8">
    <source>
        <dbReference type="PIRSR" id="PIRSR600175-1"/>
    </source>
</evidence>
<feature type="transmembrane region" description="Helical" evidence="11">
    <location>
        <begin position="268"/>
        <end position="293"/>
    </location>
</feature>